<dbReference type="Proteomes" id="UP000749559">
    <property type="component" value="Unassembled WGS sequence"/>
</dbReference>
<dbReference type="SUPFAM" id="SSF47473">
    <property type="entry name" value="EF-hand"/>
    <property type="match status" value="1"/>
</dbReference>
<accession>A0A8J1UPJ6</accession>
<feature type="compositionally biased region" description="Basic residues" evidence="8">
    <location>
        <begin position="438"/>
        <end position="451"/>
    </location>
</feature>
<dbReference type="GO" id="GO:0005886">
    <property type="term" value="C:plasma membrane"/>
    <property type="evidence" value="ECO:0007669"/>
    <property type="project" value="UniProtKB-SubCell"/>
</dbReference>
<dbReference type="PROSITE" id="PS50222">
    <property type="entry name" value="EF_HAND_2"/>
    <property type="match status" value="1"/>
</dbReference>
<reference evidence="9" key="1">
    <citation type="submission" date="2022-03" db="EMBL/GenBank/DDBJ databases">
        <authorList>
            <person name="Martin C."/>
        </authorList>
    </citation>
    <scope>NUCLEOTIDE SEQUENCE</scope>
</reference>
<feature type="compositionally biased region" description="Basic residues" evidence="8">
    <location>
        <begin position="369"/>
        <end position="379"/>
    </location>
</feature>
<dbReference type="GO" id="GO:0005509">
    <property type="term" value="F:calcium ion binding"/>
    <property type="evidence" value="ECO:0007669"/>
    <property type="project" value="InterPro"/>
</dbReference>
<evidence type="ECO:0000256" key="4">
    <source>
        <dbReference type="ARBA" id="ARBA00022687"/>
    </source>
</evidence>
<keyword evidence="3" id="KW-0963">Cytoplasm</keyword>
<comment type="subcellular location">
    <subcellularLocation>
        <location evidence="7">Cell membrane</location>
    </subcellularLocation>
    <subcellularLocation>
        <location evidence="7">Cytoplasm</location>
    </subcellularLocation>
</comment>
<dbReference type="PANTHER" id="PTHR22611">
    <property type="entry name" value="PROTEIN NAKED CUTICLE"/>
    <property type="match status" value="1"/>
</dbReference>
<keyword evidence="6" id="KW-0472">Membrane</keyword>
<dbReference type="EMBL" id="CAIIXF020000003">
    <property type="protein sequence ID" value="CAH1779929.1"/>
    <property type="molecule type" value="Genomic_DNA"/>
</dbReference>
<feature type="compositionally biased region" description="Basic residues" evidence="8">
    <location>
        <begin position="477"/>
        <end position="488"/>
    </location>
</feature>
<evidence type="ECO:0000256" key="3">
    <source>
        <dbReference type="ARBA" id="ARBA00022490"/>
    </source>
</evidence>
<evidence type="ECO:0000313" key="10">
    <source>
        <dbReference type="Proteomes" id="UP000749559"/>
    </source>
</evidence>
<dbReference type="InterPro" id="IPR002048">
    <property type="entry name" value="EF_hand_dom"/>
</dbReference>
<evidence type="ECO:0000256" key="1">
    <source>
        <dbReference type="ARBA" id="ARBA00007081"/>
    </source>
</evidence>
<dbReference type="GO" id="GO:0005737">
    <property type="term" value="C:cytoplasm"/>
    <property type="evidence" value="ECO:0007669"/>
    <property type="project" value="UniProtKB-SubCell"/>
</dbReference>
<feature type="region of interest" description="Disordered" evidence="8">
    <location>
        <begin position="427"/>
        <end position="582"/>
    </location>
</feature>
<feature type="region of interest" description="Disordered" evidence="8">
    <location>
        <begin position="351"/>
        <end position="396"/>
    </location>
</feature>
<evidence type="ECO:0000256" key="7">
    <source>
        <dbReference type="RuleBase" id="RU367060"/>
    </source>
</evidence>
<feature type="compositionally biased region" description="Basic and acidic residues" evidence="8">
    <location>
        <begin position="452"/>
        <end position="461"/>
    </location>
</feature>
<gene>
    <name evidence="9" type="ORF">OFUS_LOCUS6687</name>
</gene>
<keyword evidence="5" id="KW-0479">Metal-binding</keyword>
<keyword evidence="2 7" id="KW-1003">Cell membrane</keyword>
<protein>
    <recommendedName>
        <fullName evidence="7">Protein naked cuticle homolog</fullName>
    </recommendedName>
</protein>
<evidence type="ECO:0000256" key="2">
    <source>
        <dbReference type="ARBA" id="ARBA00022475"/>
    </source>
</evidence>
<evidence type="ECO:0000256" key="5">
    <source>
        <dbReference type="ARBA" id="ARBA00022723"/>
    </source>
</evidence>
<dbReference type="PANTHER" id="PTHR22611:SF9">
    <property type="entry name" value="PROTEIN NAKED CUTICLE"/>
    <property type="match status" value="1"/>
</dbReference>
<dbReference type="AlphaFoldDB" id="A0A8J1UPJ6"/>
<dbReference type="GO" id="GO:0016055">
    <property type="term" value="P:Wnt signaling pathway"/>
    <property type="evidence" value="ECO:0007669"/>
    <property type="project" value="UniProtKB-UniRule"/>
</dbReference>
<dbReference type="Gene3D" id="1.10.238.10">
    <property type="entry name" value="EF-hand"/>
    <property type="match status" value="1"/>
</dbReference>
<dbReference type="GO" id="GO:0090090">
    <property type="term" value="P:negative regulation of canonical Wnt signaling pathway"/>
    <property type="evidence" value="ECO:0007669"/>
    <property type="project" value="UniProtKB-ARBA"/>
</dbReference>
<name>A0A8J1UPJ6_OWEFU</name>
<keyword evidence="10" id="KW-1185">Reference proteome</keyword>
<keyword evidence="4 7" id="KW-0879">Wnt signaling pathway</keyword>
<dbReference type="InterPro" id="IPR040140">
    <property type="entry name" value="Nkd-like"/>
</dbReference>
<dbReference type="OrthoDB" id="5953812at2759"/>
<comment type="function">
    <text evidence="7">Cell autonomous antagonist of the canonical Wnt signaling pathway.</text>
</comment>
<comment type="caution">
    <text evidence="9">The sequence shown here is derived from an EMBL/GenBank/DDBJ whole genome shotgun (WGS) entry which is preliminary data.</text>
</comment>
<feature type="compositionally biased region" description="Polar residues" evidence="8">
    <location>
        <begin position="539"/>
        <end position="554"/>
    </location>
</feature>
<evidence type="ECO:0000256" key="6">
    <source>
        <dbReference type="ARBA" id="ARBA00023136"/>
    </source>
</evidence>
<sequence length="637" mass="72319">MGKSQSKHVEIQECYFMKSHLNPLMLQHQLMKHQGNKGFNLANYNIQSDVNLCIDSSKNNNMTVDHQNFPLKVVLPPLKDPNRDMKILTIDQGSEGDSVVKPPLTDTTTSLNVEEFECGVSVEGSEKQEWSFTLYDFDGCGKITKEDLASLLKSLYDAVGSSIKLPQTGTKTLKLRLTVAPDGTGVNQSKALDGTPDTKKALVKKDIKSTPNEEKINNVHKGTKLEFSKRNNVQPEGGLCKKTLNKDSKAMNKDGKILNKDCKTPNKPVNRPGKPVTKDTRDGHIEHRTVNKDYKNMTNSKTINKGAAAVDASAAVEGTAAVGAAVDGIQTVDGLDGKHLADLIQRNMERHQARTAHRRRHQTEGDTSRHHRRHHRHSSRNSTNHSVPNNTTANQTSAVNRRLVNHQENLDRRSYYLDLAGIEHDSKLPYQPTEHTTHRSHHGHSKSRKRASKIDSFHNEVSKSPNNIQNDEEGTRKRSASSRGRFKYSVKCAVEREPESRSRSFDCHRHQPVAMGTPDSPRQETKQQHHHMSPRAYRDTTSASPCDPNTSSPKHSNRHRPLSLHIPEQEVTSYRRHQRQREDRHLAMQQVAEWIEKEHVIGPEEEVVPSNVVVQRHEHHHIHEHHHHHHYHHYYET</sequence>
<proteinExistence type="inferred from homology"/>
<organism evidence="9 10">
    <name type="scientific">Owenia fusiformis</name>
    <name type="common">Polychaete worm</name>
    <dbReference type="NCBI Taxonomy" id="6347"/>
    <lineage>
        <taxon>Eukaryota</taxon>
        <taxon>Metazoa</taxon>
        <taxon>Spiralia</taxon>
        <taxon>Lophotrochozoa</taxon>
        <taxon>Annelida</taxon>
        <taxon>Polychaeta</taxon>
        <taxon>Sedentaria</taxon>
        <taxon>Canalipalpata</taxon>
        <taxon>Sabellida</taxon>
        <taxon>Oweniida</taxon>
        <taxon>Oweniidae</taxon>
        <taxon>Owenia</taxon>
    </lineage>
</organism>
<dbReference type="InterPro" id="IPR011992">
    <property type="entry name" value="EF-hand-dom_pair"/>
</dbReference>
<feature type="compositionally biased region" description="Polar residues" evidence="8">
    <location>
        <begin position="387"/>
        <end position="396"/>
    </location>
</feature>
<comment type="similarity">
    <text evidence="1 7">Belongs to the NKD family.</text>
</comment>
<evidence type="ECO:0000313" key="9">
    <source>
        <dbReference type="EMBL" id="CAH1779929.1"/>
    </source>
</evidence>
<feature type="compositionally biased region" description="Basic and acidic residues" evidence="8">
    <location>
        <begin position="493"/>
        <end position="509"/>
    </location>
</feature>
<evidence type="ECO:0000256" key="8">
    <source>
        <dbReference type="SAM" id="MobiDB-lite"/>
    </source>
</evidence>